<proteinExistence type="predicted"/>
<geneLocation type="mitochondrion" evidence="2"/>
<protein>
    <submittedName>
        <fullName evidence="2">ATP synthase F0 subunit 8</fullName>
    </submittedName>
</protein>
<name>K7ZWJ8_9CRUS</name>
<evidence type="ECO:0000313" key="2">
    <source>
        <dbReference type="EMBL" id="CCI69410.1"/>
    </source>
</evidence>
<keyword evidence="2" id="KW-0496">Mitochondrion</keyword>
<dbReference type="EMBL" id="HE860495">
    <property type="protein sequence ID" value="CCI69410.1"/>
    <property type="molecule type" value="Genomic_DNA"/>
</dbReference>
<dbReference type="RefSeq" id="YP_007026807.1">
    <property type="nucleotide sequence ID" value="NC_019653.1"/>
</dbReference>
<reference evidence="2" key="1">
    <citation type="journal article" date="2012" name="Curr. Biol.">
        <title>Mitogenomic phylogenetic analysis supports continental-scale vicariance in subterranean thalassoid crustaceans.</title>
        <authorList>
            <person name="Bauza-Ribot M.M."/>
            <person name="Juan C."/>
            <person name="Nardi F."/>
            <person name="Oromi P."/>
            <person name="Pons J."/>
            <person name="Jaume D."/>
        </authorList>
    </citation>
    <scope>NUCLEOTIDE SEQUENCE</scope>
</reference>
<accession>K7ZWJ8</accession>
<dbReference type="AlphaFoldDB" id="K7ZWJ8"/>
<keyword evidence="1" id="KW-0812">Transmembrane</keyword>
<organism evidence="2">
    <name type="scientific">Metacrangonyx repens</name>
    <dbReference type="NCBI Taxonomy" id="1199184"/>
    <lineage>
        <taxon>Eukaryota</taxon>
        <taxon>Metazoa</taxon>
        <taxon>Ecdysozoa</taxon>
        <taxon>Arthropoda</taxon>
        <taxon>Crustacea</taxon>
        <taxon>Multicrustacea</taxon>
        <taxon>Malacostraca</taxon>
        <taxon>Eumalacostraca</taxon>
        <taxon>Peracarida</taxon>
        <taxon>Amphipoda</taxon>
        <taxon>Senticaudata</taxon>
        <taxon>Hadziida</taxon>
        <taxon>Hadzioidea</taxon>
        <taxon>Metacrangonyctidae</taxon>
        <taxon>Metacrangonyx</taxon>
    </lineage>
</organism>
<keyword evidence="1" id="KW-1133">Transmembrane helix</keyword>
<sequence length="52" mass="6436">MPQMAPSLWLIIYLIISFVILYMMSNMFFVNENKYAFDKTMKKNKYMKLMWQ</sequence>
<dbReference type="GeneID" id="14181171"/>
<feature type="transmembrane region" description="Helical" evidence="1">
    <location>
        <begin position="6"/>
        <end position="24"/>
    </location>
</feature>
<keyword evidence="1" id="KW-0472">Membrane</keyword>
<gene>
    <name evidence="2" type="primary">atp8</name>
</gene>
<reference evidence="2" key="2">
    <citation type="submission" date="2012-05" db="EMBL/GenBank/DDBJ databases">
        <title>Identification of novel interleukin 1 beta family genes in Japanese Flounder Paralichthys olivaceus.</title>
        <authorList>
            <person name="Taechavasonyoo A."/>
            <person name="Kondo H."/>
            <person name="Nozaki R."/>
            <person name="Suzuki Y."/>
            <person name="Hirono I."/>
        </authorList>
    </citation>
    <scope>NUCLEOTIDE SEQUENCE</scope>
</reference>
<dbReference type="CTD" id="4509"/>
<evidence type="ECO:0000256" key="1">
    <source>
        <dbReference type="SAM" id="Phobius"/>
    </source>
</evidence>